<dbReference type="KEGG" id="sdyn:Mal52_27850"/>
<keyword evidence="1" id="KW-0472">Membrane</keyword>
<gene>
    <name evidence="2" type="ORF">Mal52_27850</name>
</gene>
<reference evidence="2 3" key="1">
    <citation type="submission" date="2019-02" db="EMBL/GenBank/DDBJ databases">
        <title>Deep-cultivation of Planctomycetes and their phenomic and genomic characterization uncovers novel biology.</title>
        <authorList>
            <person name="Wiegand S."/>
            <person name="Jogler M."/>
            <person name="Boedeker C."/>
            <person name="Pinto D."/>
            <person name="Vollmers J."/>
            <person name="Rivas-Marin E."/>
            <person name="Kohn T."/>
            <person name="Peeters S.H."/>
            <person name="Heuer A."/>
            <person name="Rast P."/>
            <person name="Oberbeckmann S."/>
            <person name="Bunk B."/>
            <person name="Jeske O."/>
            <person name="Meyerdierks A."/>
            <person name="Storesund J.E."/>
            <person name="Kallscheuer N."/>
            <person name="Luecker S."/>
            <person name="Lage O.M."/>
            <person name="Pohl T."/>
            <person name="Merkel B.J."/>
            <person name="Hornburger P."/>
            <person name="Mueller R.-W."/>
            <person name="Bruemmer F."/>
            <person name="Labrenz M."/>
            <person name="Spormann A.M."/>
            <person name="Op den Camp H."/>
            <person name="Overmann J."/>
            <person name="Amann R."/>
            <person name="Jetten M.S.M."/>
            <person name="Mascher T."/>
            <person name="Medema M.H."/>
            <person name="Devos D.P."/>
            <person name="Kaster A.-K."/>
            <person name="Ovreas L."/>
            <person name="Rohde M."/>
            <person name="Galperin M.Y."/>
            <person name="Jogler C."/>
        </authorList>
    </citation>
    <scope>NUCLEOTIDE SEQUENCE [LARGE SCALE GENOMIC DNA]</scope>
    <source>
        <strain evidence="2 3">Mal52</strain>
    </source>
</reference>
<sequence>MKSEDDRSERVPCTVCGELIHSSAKKCTHCDTWLDWRRHLTLSSVVLSLLVALVSVSTVAVPIIVNAFQPNDAVINARILRVGEGWGTRHEGIPPRARQYDTTFFYVLAVNSGPKSGCVIECHVHTKSDGWQLAATGPDMFMEERIVINPGQARIVRYYVPEPYAMPKVPEVFQVRLTVARSDLTTKQISLEFL</sequence>
<dbReference type="Proteomes" id="UP000319383">
    <property type="component" value="Chromosome"/>
</dbReference>
<keyword evidence="1" id="KW-1133">Transmembrane helix</keyword>
<protein>
    <submittedName>
        <fullName evidence="2">Uncharacterized protein</fullName>
    </submittedName>
</protein>
<dbReference type="EMBL" id="CP036276">
    <property type="protein sequence ID" value="QDU44306.1"/>
    <property type="molecule type" value="Genomic_DNA"/>
</dbReference>
<feature type="transmembrane region" description="Helical" evidence="1">
    <location>
        <begin position="45"/>
        <end position="68"/>
    </location>
</feature>
<accession>A0A517ZP98</accession>
<evidence type="ECO:0000313" key="2">
    <source>
        <dbReference type="EMBL" id="QDU44306.1"/>
    </source>
</evidence>
<dbReference type="RefSeq" id="WP_145376685.1">
    <property type="nucleotide sequence ID" value="NZ_CP036276.1"/>
</dbReference>
<organism evidence="2 3">
    <name type="scientific">Symmachiella dynata</name>
    <dbReference type="NCBI Taxonomy" id="2527995"/>
    <lineage>
        <taxon>Bacteria</taxon>
        <taxon>Pseudomonadati</taxon>
        <taxon>Planctomycetota</taxon>
        <taxon>Planctomycetia</taxon>
        <taxon>Planctomycetales</taxon>
        <taxon>Planctomycetaceae</taxon>
        <taxon>Symmachiella</taxon>
    </lineage>
</organism>
<proteinExistence type="predicted"/>
<keyword evidence="3" id="KW-1185">Reference proteome</keyword>
<evidence type="ECO:0000256" key="1">
    <source>
        <dbReference type="SAM" id="Phobius"/>
    </source>
</evidence>
<dbReference type="AlphaFoldDB" id="A0A517ZP98"/>
<evidence type="ECO:0000313" key="3">
    <source>
        <dbReference type="Proteomes" id="UP000319383"/>
    </source>
</evidence>
<keyword evidence="1" id="KW-0812">Transmembrane</keyword>
<name>A0A517ZP98_9PLAN</name>